<reference evidence="4 5" key="1">
    <citation type="submission" date="2017-08" db="EMBL/GenBank/DDBJ databases">
        <authorList>
            <person name="de Groot N.N."/>
        </authorList>
    </citation>
    <scope>NUCLEOTIDE SEQUENCE [LARGE SCALE GENOMIC DNA]</scope>
    <source>
        <strain evidence="4 5">NBT06-6</strain>
    </source>
</reference>
<accession>A0A269PE53</accession>
<dbReference type="EMBL" id="NQMQ01000009">
    <property type="protein sequence ID" value="PAJ70422.1"/>
    <property type="molecule type" value="Genomic_DNA"/>
</dbReference>
<evidence type="ECO:0000313" key="5">
    <source>
        <dbReference type="Proteomes" id="UP000215771"/>
    </source>
</evidence>
<evidence type="ECO:0000259" key="3">
    <source>
        <dbReference type="Pfam" id="PF00496"/>
    </source>
</evidence>
<feature type="region of interest" description="Disordered" evidence="1">
    <location>
        <begin position="27"/>
        <end position="89"/>
    </location>
</feature>
<organism evidence="4 5">
    <name type="scientific">Corynebacterium hadale</name>
    <dbReference type="NCBI Taxonomy" id="2026255"/>
    <lineage>
        <taxon>Bacteria</taxon>
        <taxon>Bacillati</taxon>
        <taxon>Actinomycetota</taxon>
        <taxon>Actinomycetes</taxon>
        <taxon>Mycobacteriales</taxon>
        <taxon>Corynebacteriaceae</taxon>
        <taxon>Corynebacterium</taxon>
    </lineage>
</organism>
<keyword evidence="2" id="KW-0732">Signal</keyword>
<dbReference type="Gene3D" id="3.90.76.10">
    <property type="entry name" value="Dipeptide-binding Protein, Domain 1"/>
    <property type="match status" value="1"/>
</dbReference>
<dbReference type="GO" id="GO:0015833">
    <property type="term" value="P:peptide transport"/>
    <property type="evidence" value="ECO:0007669"/>
    <property type="project" value="TreeGrafter"/>
</dbReference>
<feature type="domain" description="Solute-binding protein family 5" evidence="3">
    <location>
        <begin position="131"/>
        <end position="301"/>
    </location>
</feature>
<feature type="compositionally biased region" description="Polar residues" evidence="1">
    <location>
        <begin position="65"/>
        <end position="86"/>
    </location>
</feature>
<feature type="chain" id="PRO_5012379622" description="Solute-binding protein family 5 domain-containing protein" evidence="2">
    <location>
        <begin position="26"/>
        <end position="548"/>
    </location>
</feature>
<sequence>MHVPARRWCAAFGAALLLAGSAGCAANPGPPPLVDPAEVQDAPGGDTSANDAGDGAAEPDEETSTSKPTQGPERTQITVGTDTLRNGLNPHLRADESAMVRSIANLVLPSAFVDGVRNDELLVAATRLPTSSYAMTVRYVIAPEAQWSDGTPITGADFAYLWRGMSHTPGAIDAEGYDAIVGVRVSGDGGKVVDVDFARPVGQWQSLFQHLLPAHLFAADASDFRAALHDTIPASAGRYMVREVDRGRGTVTLNRNDRFWGESPAQIDIINLQEVRTTTQVADQLRAGQLAFLDKTPQEMSSRVLDLLPSTQTRLISTPRTLGVNVSVNSGLSRGMREELRSLIDVPLLAPISAGRSADLDPAEPTPPLEGEPVRLQQFVEKYRPLRIGVDASDTAASAAARSLADILNGHGVRASVVSTDTASLLSSSMPDGNVDVLVGWRYDAGTTTQLAGRVACPTGKYLEENVSGLCTQENQLLASAILSGEVGQGEAARRVADIEQQEVLWVPVVRERRILALGTTIDGPDADLQRWNQGLSSAAQWTLTGTE</sequence>
<dbReference type="GO" id="GO:1904680">
    <property type="term" value="F:peptide transmembrane transporter activity"/>
    <property type="evidence" value="ECO:0007669"/>
    <property type="project" value="TreeGrafter"/>
</dbReference>
<dbReference type="Gene3D" id="3.10.105.10">
    <property type="entry name" value="Dipeptide-binding Protein, Domain 3"/>
    <property type="match status" value="1"/>
</dbReference>
<evidence type="ECO:0000313" key="4">
    <source>
        <dbReference type="EMBL" id="PAJ70422.1"/>
    </source>
</evidence>
<dbReference type="RefSeq" id="WP_095275820.1">
    <property type="nucleotide sequence ID" value="NZ_CP047655.1"/>
</dbReference>
<dbReference type="CDD" id="cd08501">
    <property type="entry name" value="PBP2_Lpqw"/>
    <property type="match status" value="1"/>
</dbReference>
<dbReference type="PANTHER" id="PTHR30290:SF65">
    <property type="entry name" value="MONOACYL PHOSPHATIDYLINOSITOL TETRAMANNOSIDE-BINDING PROTEIN LPQW-RELATED"/>
    <property type="match status" value="1"/>
</dbReference>
<dbReference type="PROSITE" id="PS51257">
    <property type="entry name" value="PROKAR_LIPOPROTEIN"/>
    <property type="match status" value="1"/>
</dbReference>
<feature type="signal peptide" evidence="2">
    <location>
        <begin position="1"/>
        <end position="25"/>
    </location>
</feature>
<dbReference type="SUPFAM" id="SSF53850">
    <property type="entry name" value="Periplasmic binding protein-like II"/>
    <property type="match status" value="1"/>
</dbReference>
<protein>
    <recommendedName>
        <fullName evidence="3">Solute-binding protein family 5 domain-containing protein</fullName>
    </recommendedName>
</protein>
<comment type="caution">
    <text evidence="4">The sequence shown here is derived from an EMBL/GenBank/DDBJ whole genome shotgun (WGS) entry which is preliminary data.</text>
</comment>
<dbReference type="Gene3D" id="3.40.190.10">
    <property type="entry name" value="Periplasmic binding protein-like II"/>
    <property type="match status" value="1"/>
</dbReference>
<dbReference type="InterPro" id="IPR000914">
    <property type="entry name" value="SBP_5_dom"/>
</dbReference>
<dbReference type="InterPro" id="IPR039424">
    <property type="entry name" value="SBP_5"/>
</dbReference>
<dbReference type="PANTHER" id="PTHR30290">
    <property type="entry name" value="PERIPLASMIC BINDING COMPONENT OF ABC TRANSPORTER"/>
    <property type="match status" value="1"/>
</dbReference>
<proteinExistence type="predicted"/>
<dbReference type="Pfam" id="PF00496">
    <property type="entry name" value="SBP_bac_5"/>
    <property type="match status" value="1"/>
</dbReference>
<dbReference type="Proteomes" id="UP000215771">
    <property type="component" value="Unassembled WGS sequence"/>
</dbReference>
<dbReference type="AlphaFoldDB" id="A0A269PE53"/>
<name>A0A269PE53_9CORY</name>
<evidence type="ECO:0000256" key="1">
    <source>
        <dbReference type="SAM" id="MobiDB-lite"/>
    </source>
</evidence>
<gene>
    <name evidence="4" type="ORF">CIG21_03665</name>
</gene>
<evidence type="ECO:0000256" key="2">
    <source>
        <dbReference type="SAM" id="SignalP"/>
    </source>
</evidence>